<keyword evidence="2" id="KW-1185">Reference proteome</keyword>
<accession>A0AA86N132</accession>
<dbReference type="KEGG" id="nti:DNFV4_03182"/>
<evidence type="ECO:0000313" key="1">
    <source>
        <dbReference type="EMBL" id="CAI4032752.1"/>
    </source>
</evidence>
<gene>
    <name evidence="1" type="ORF">DNFV4_03182</name>
</gene>
<reference evidence="1" key="1">
    <citation type="submission" date="2022-10" db="EMBL/GenBank/DDBJ databases">
        <authorList>
            <person name="Koch H."/>
        </authorList>
    </citation>
    <scope>NUCLEOTIDE SEQUENCE</scope>
    <source>
        <strain evidence="1">DNF</strain>
    </source>
</reference>
<name>A0AA86N132_9BACT</name>
<dbReference type="RefSeq" id="WP_289269466.1">
    <property type="nucleotide sequence ID" value="NZ_OX365700.1"/>
</dbReference>
<dbReference type="Proteomes" id="UP001179121">
    <property type="component" value="Chromosome"/>
</dbReference>
<dbReference type="EMBL" id="OX365700">
    <property type="protein sequence ID" value="CAI4032752.1"/>
    <property type="molecule type" value="Genomic_DNA"/>
</dbReference>
<protein>
    <submittedName>
        <fullName evidence="1">Uncharacterized protein</fullName>
    </submittedName>
</protein>
<dbReference type="AlphaFoldDB" id="A0AA86N132"/>
<organism evidence="1 2">
    <name type="scientific">Nitrospira tepida</name>
    <dbReference type="NCBI Taxonomy" id="2973512"/>
    <lineage>
        <taxon>Bacteria</taxon>
        <taxon>Pseudomonadati</taxon>
        <taxon>Nitrospirota</taxon>
        <taxon>Nitrospiria</taxon>
        <taxon>Nitrospirales</taxon>
        <taxon>Nitrospiraceae</taxon>
        <taxon>Nitrospira</taxon>
    </lineage>
</organism>
<evidence type="ECO:0000313" key="2">
    <source>
        <dbReference type="Proteomes" id="UP001179121"/>
    </source>
</evidence>
<sequence length="193" mass="21256">MGLTLALLGFSGLCVEPGLAIQIDPSATAIEAAMQRGKEAAQERLPPDRLYAWFGSDRDLEPRGFLLSKLVGITVMTSHFALRGETPSRSDIDQILAEKTFLVTVHLFGDRPDFARDTYVVMDQGGKTVKPQHVRFDGQAARTSVWPKAPAYRAKVVASFNYADLDPLAKTRLLVYPARGGEVTFDLDFARID</sequence>
<proteinExistence type="predicted"/>